<protein>
    <submittedName>
        <fullName evidence="1">Uncharacterized protein</fullName>
    </submittedName>
</protein>
<keyword evidence="2" id="KW-1185">Reference proteome</keyword>
<gene>
    <name evidence="1" type="ORF">GFB47_01655</name>
</gene>
<dbReference type="GO" id="GO:0003677">
    <property type="term" value="F:DNA binding"/>
    <property type="evidence" value="ECO:0007669"/>
    <property type="project" value="InterPro"/>
</dbReference>
<evidence type="ECO:0000313" key="2">
    <source>
        <dbReference type="Proteomes" id="UP000348942"/>
    </source>
</evidence>
<proteinExistence type="predicted"/>
<dbReference type="Gene3D" id="1.10.260.40">
    <property type="entry name" value="lambda repressor-like DNA-binding domains"/>
    <property type="match status" value="1"/>
</dbReference>
<dbReference type="Proteomes" id="UP000348942">
    <property type="component" value="Chromosome 1"/>
</dbReference>
<sequence length="216" mass="24215">MTSEQSILAKNIQQRMNDLNIKSNLALSKVSGVSRAVITNIMLHPEKSIMSDSALLLSETLDCSMEWLLTGKGPINREHEVDNQKRSGAPLLSLNDISERGIEPLLVEASESDSITRLMCPSGNEPGIFTVWQNRPMGRINHSGHIYFNKDKNPVSGQLVIARTTPDAPVSYMEFYCAHEKQFLRSIEESIPENLRTIEYEDGMEIIATFECFVVT</sequence>
<organism evidence="1 2">
    <name type="scientific">Vibrio algicola</name>
    <dbReference type="NCBI Taxonomy" id="2662262"/>
    <lineage>
        <taxon>Bacteria</taxon>
        <taxon>Pseudomonadati</taxon>
        <taxon>Pseudomonadota</taxon>
        <taxon>Gammaproteobacteria</taxon>
        <taxon>Vibrionales</taxon>
        <taxon>Vibrionaceae</taxon>
        <taxon>Vibrio</taxon>
    </lineage>
</organism>
<dbReference type="EMBL" id="CP045699">
    <property type="protein sequence ID" value="QGA64244.1"/>
    <property type="molecule type" value="Genomic_DNA"/>
</dbReference>
<dbReference type="RefSeq" id="WP_153446053.1">
    <property type="nucleotide sequence ID" value="NZ_CP045699.1"/>
</dbReference>
<accession>A0A5Q0TBS0</accession>
<reference evidence="1 2" key="1">
    <citation type="submission" date="2019-10" db="EMBL/GenBank/DDBJ databases">
        <title>Vibrio sp. nov., isolated from Coralline algae surface.</title>
        <authorList>
            <person name="Geng Y."/>
            <person name="Zhang X."/>
        </authorList>
    </citation>
    <scope>NUCLEOTIDE SEQUENCE [LARGE SCALE GENOMIC DNA]</scope>
    <source>
        <strain evidence="1 2">SM1977</strain>
    </source>
</reference>
<evidence type="ECO:0000313" key="1">
    <source>
        <dbReference type="EMBL" id="QGA64244.1"/>
    </source>
</evidence>
<name>A0A5Q0TBS0_9VIBR</name>
<dbReference type="InterPro" id="IPR010982">
    <property type="entry name" value="Lambda_DNA-bd_dom_sf"/>
</dbReference>
<dbReference type="AlphaFoldDB" id="A0A5Q0TBS0"/>